<comment type="similarity">
    <text evidence="2 15">Belongs to the cation transport ATPase (P-type) (TC 3.A.3) family. Type IV subfamily.</text>
</comment>
<keyword evidence="8 15" id="KW-1278">Translocase</keyword>
<evidence type="ECO:0000256" key="15">
    <source>
        <dbReference type="RuleBase" id="RU362033"/>
    </source>
</evidence>
<dbReference type="SFLD" id="SFLDF00027">
    <property type="entry name" value="p-type_atpase"/>
    <property type="match status" value="1"/>
</dbReference>
<feature type="transmembrane region" description="Helical" evidence="15">
    <location>
        <begin position="1218"/>
        <end position="1236"/>
    </location>
</feature>
<dbReference type="EC" id="7.6.2.1" evidence="15"/>
<dbReference type="GO" id="GO:0140326">
    <property type="term" value="F:ATPase-coupled intramembrane lipid transporter activity"/>
    <property type="evidence" value="ECO:0007669"/>
    <property type="project" value="UniProtKB-EC"/>
</dbReference>
<feature type="region of interest" description="Disordered" evidence="16">
    <location>
        <begin position="1544"/>
        <end position="1681"/>
    </location>
</feature>
<dbReference type="CDD" id="cd02073">
    <property type="entry name" value="P-type_ATPase_APLT_Dnf-like"/>
    <property type="match status" value="1"/>
</dbReference>
<dbReference type="InterPro" id="IPR036412">
    <property type="entry name" value="HAD-like_sf"/>
</dbReference>
<feature type="binding site" evidence="13">
    <location>
        <position position="971"/>
    </location>
    <ligand>
        <name>ATP</name>
        <dbReference type="ChEBI" id="CHEBI:30616"/>
    </ligand>
</feature>
<feature type="binding site" evidence="13">
    <location>
        <position position="663"/>
    </location>
    <ligand>
        <name>ATP</name>
        <dbReference type="ChEBI" id="CHEBI:30616"/>
    </ligand>
</feature>
<evidence type="ECO:0000256" key="11">
    <source>
        <dbReference type="ARBA" id="ARBA00034036"/>
    </source>
</evidence>
<feature type="binding site" evidence="13">
    <location>
        <position position="805"/>
    </location>
    <ligand>
        <name>ATP</name>
        <dbReference type="ChEBI" id="CHEBI:30616"/>
    </ligand>
</feature>
<feature type="compositionally biased region" description="Low complexity" evidence="16">
    <location>
        <begin position="1392"/>
        <end position="1403"/>
    </location>
</feature>
<evidence type="ECO:0000256" key="9">
    <source>
        <dbReference type="ARBA" id="ARBA00022989"/>
    </source>
</evidence>
<dbReference type="NCBIfam" id="TIGR01494">
    <property type="entry name" value="ATPase_P-type"/>
    <property type="match status" value="1"/>
</dbReference>
<feature type="compositionally biased region" description="Gly residues" evidence="16">
    <location>
        <begin position="1631"/>
        <end position="1640"/>
    </location>
</feature>
<evidence type="ECO:0000256" key="13">
    <source>
        <dbReference type="PIRSR" id="PIRSR606539-2"/>
    </source>
</evidence>
<feature type="region of interest" description="Disordered" evidence="16">
    <location>
        <begin position="252"/>
        <end position="275"/>
    </location>
</feature>
<feature type="transmembrane region" description="Helical" evidence="15">
    <location>
        <begin position="1141"/>
        <end position="1165"/>
    </location>
</feature>
<evidence type="ECO:0000256" key="1">
    <source>
        <dbReference type="ARBA" id="ARBA00004141"/>
    </source>
</evidence>
<dbReference type="Pfam" id="PF13246">
    <property type="entry name" value="Cation_ATPase"/>
    <property type="match status" value="1"/>
</dbReference>
<feature type="compositionally biased region" description="Gly residues" evidence="16">
    <location>
        <begin position="878"/>
        <end position="899"/>
    </location>
</feature>
<feature type="binding site" evidence="13">
    <location>
        <position position="724"/>
    </location>
    <ligand>
        <name>ATP</name>
        <dbReference type="ChEBI" id="CHEBI:30616"/>
    </ligand>
</feature>
<dbReference type="PRINTS" id="PR00119">
    <property type="entry name" value="CATATPASE"/>
</dbReference>
<keyword evidence="6 13" id="KW-0067">ATP-binding</keyword>
<dbReference type="InterPro" id="IPR018303">
    <property type="entry name" value="ATPase_P-typ_P_site"/>
</dbReference>
<feature type="binding site" evidence="14">
    <location>
        <position position="972"/>
    </location>
    <ligand>
        <name>Mg(2+)</name>
        <dbReference type="ChEBI" id="CHEBI:18420"/>
    </ligand>
</feature>
<keyword evidence="7 14" id="KW-0460">Magnesium</keyword>
<gene>
    <name evidence="19" type="ORF">HYH02_001535</name>
</gene>
<comment type="subcellular location">
    <subcellularLocation>
        <location evidence="1 15">Membrane</location>
        <topology evidence="1 15">Multi-pass membrane protein</topology>
    </subcellularLocation>
</comment>
<evidence type="ECO:0000256" key="8">
    <source>
        <dbReference type="ARBA" id="ARBA00022967"/>
    </source>
</evidence>
<comment type="caution">
    <text evidence="19">The sequence shown here is derived from an EMBL/GenBank/DDBJ whole genome shotgun (WGS) entry which is preliminary data.</text>
</comment>
<keyword evidence="5 13" id="KW-0547">Nucleotide-binding</keyword>
<feature type="binding site" evidence="14">
    <location>
        <position position="509"/>
    </location>
    <ligand>
        <name>Mg(2+)</name>
        <dbReference type="ChEBI" id="CHEBI:18420"/>
    </ligand>
</feature>
<feature type="active site" description="4-aspartylphosphate intermediate" evidence="12">
    <location>
        <position position="507"/>
    </location>
</feature>
<feature type="transmembrane region" description="Helical" evidence="15">
    <location>
        <begin position="1034"/>
        <end position="1055"/>
    </location>
</feature>
<feature type="compositionally biased region" description="Low complexity" evidence="16">
    <location>
        <begin position="1608"/>
        <end position="1630"/>
    </location>
</feature>
<feature type="binding site" evidence="13">
    <location>
        <position position="806"/>
    </location>
    <ligand>
        <name>ATP</name>
        <dbReference type="ChEBI" id="CHEBI:30616"/>
    </ligand>
</feature>
<dbReference type="FunFam" id="3.40.1110.10:FF:000029">
    <property type="entry name" value="Phospholipid-transporting ATPase"/>
    <property type="match status" value="1"/>
</dbReference>
<dbReference type="PANTHER" id="PTHR24092:SF150">
    <property type="entry name" value="PHOSPHOLIPID-TRANSPORTING ATPASE"/>
    <property type="match status" value="1"/>
</dbReference>
<name>A0A835WT92_9CHLO</name>
<feature type="compositionally biased region" description="Acidic residues" evidence="16">
    <location>
        <begin position="1380"/>
        <end position="1391"/>
    </location>
</feature>
<dbReference type="Gene3D" id="2.70.150.10">
    <property type="entry name" value="Calcium-transporting ATPase, cytoplasmic transduction domain A"/>
    <property type="match status" value="1"/>
</dbReference>
<dbReference type="Pfam" id="PF16209">
    <property type="entry name" value="PhoLip_ATPase_N"/>
    <property type="match status" value="1"/>
</dbReference>
<keyword evidence="3 15" id="KW-0812">Transmembrane</keyword>
<comment type="cofactor">
    <cofactor evidence="14">
        <name>Mg(2+)</name>
        <dbReference type="ChEBI" id="CHEBI:18420"/>
    </cofactor>
</comment>
<evidence type="ECO:0000256" key="4">
    <source>
        <dbReference type="ARBA" id="ARBA00022723"/>
    </source>
</evidence>
<dbReference type="Proteomes" id="UP000613740">
    <property type="component" value="Unassembled WGS sequence"/>
</dbReference>
<dbReference type="EMBL" id="JAEHOD010000003">
    <property type="protein sequence ID" value="KAG2453310.1"/>
    <property type="molecule type" value="Genomic_DNA"/>
</dbReference>
<dbReference type="InterPro" id="IPR023298">
    <property type="entry name" value="ATPase_P-typ_TM_dom_sf"/>
</dbReference>
<feature type="compositionally biased region" description="Low complexity" evidence="16">
    <location>
        <begin position="1669"/>
        <end position="1681"/>
    </location>
</feature>
<dbReference type="SFLD" id="SFLDS00003">
    <property type="entry name" value="Haloacid_Dehalogenase"/>
    <property type="match status" value="1"/>
</dbReference>
<feature type="binding site" evidence="13">
    <location>
        <position position="509"/>
    </location>
    <ligand>
        <name>ATP</name>
        <dbReference type="ChEBI" id="CHEBI:30616"/>
    </ligand>
</feature>
<dbReference type="InterPro" id="IPR023214">
    <property type="entry name" value="HAD_sf"/>
</dbReference>
<feature type="domain" description="P-type ATPase N-terminal" evidence="17">
    <location>
        <begin position="33"/>
        <end position="87"/>
    </location>
</feature>
<comment type="catalytic activity">
    <reaction evidence="11 15">
        <text>ATP + H2O + phospholipidSide 1 = ADP + phosphate + phospholipidSide 2.</text>
        <dbReference type="EC" id="7.6.2.1"/>
    </reaction>
</comment>
<feature type="transmembrane region" description="Helical" evidence="15">
    <location>
        <begin position="1108"/>
        <end position="1129"/>
    </location>
</feature>
<dbReference type="InterPro" id="IPR032630">
    <property type="entry name" value="P_typ_ATPase_c"/>
</dbReference>
<feature type="transmembrane region" description="Helical" evidence="15">
    <location>
        <begin position="438"/>
        <end position="460"/>
    </location>
</feature>
<evidence type="ECO:0000259" key="17">
    <source>
        <dbReference type="Pfam" id="PF16209"/>
    </source>
</evidence>
<feature type="binding site" evidence="13">
    <location>
        <position position="618"/>
    </location>
    <ligand>
        <name>ATP</name>
        <dbReference type="ChEBI" id="CHEBI:30616"/>
    </ligand>
</feature>
<evidence type="ECO:0000256" key="12">
    <source>
        <dbReference type="PIRSR" id="PIRSR606539-1"/>
    </source>
</evidence>
<proteinExistence type="inferred from homology"/>
<organism evidence="19 20">
    <name type="scientific">Chlamydomonas schloesseri</name>
    <dbReference type="NCBI Taxonomy" id="2026947"/>
    <lineage>
        <taxon>Eukaryota</taxon>
        <taxon>Viridiplantae</taxon>
        <taxon>Chlorophyta</taxon>
        <taxon>core chlorophytes</taxon>
        <taxon>Chlorophyceae</taxon>
        <taxon>CS clade</taxon>
        <taxon>Chlamydomonadales</taxon>
        <taxon>Chlamydomonadaceae</taxon>
        <taxon>Chlamydomonas</taxon>
    </lineage>
</organism>
<feature type="binding site" evidence="13">
    <location>
        <position position="507"/>
    </location>
    <ligand>
        <name>ATP</name>
        <dbReference type="ChEBI" id="CHEBI:30616"/>
    </ligand>
</feature>
<feature type="binding site" evidence="13">
    <location>
        <position position="508"/>
    </location>
    <ligand>
        <name>ATP</name>
        <dbReference type="ChEBI" id="CHEBI:30616"/>
    </ligand>
</feature>
<dbReference type="Gene3D" id="3.40.1110.10">
    <property type="entry name" value="Calcium-transporting ATPase, cytoplasmic domain N"/>
    <property type="match status" value="1"/>
</dbReference>
<dbReference type="SUPFAM" id="SSF56784">
    <property type="entry name" value="HAD-like"/>
    <property type="match status" value="1"/>
</dbReference>
<feature type="binding site" evidence="13">
    <location>
        <position position="943"/>
    </location>
    <ligand>
        <name>ATP</name>
        <dbReference type="ChEBI" id="CHEBI:30616"/>
    </ligand>
</feature>
<dbReference type="SUPFAM" id="SSF81660">
    <property type="entry name" value="Metal cation-transporting ATPase, ATP-binding domain N"/>
    <property type="match status" value="1"/>
</dbReference>
<feature type="binding site" evidence="13">
    <location>
        <position position="804"/>
    </location>
    <ligand>
        <name>ATP</name>
        <dbReference type="ChEBI" id="CHEBI:30616"/>
    </ligand>
</feature>
<dbReference type="Gene3D" id="3.40.50.1000">
    <property type="entry name" value="HAD superfamily/HAD-like"/>
    <property type="match status" value="1"/>
</dbReference>
<dbReference type="SFLD" id="SFLDG00002">
    <property type="entry name" value="C1.7:_P-type_atpase_like"/>
    <property type="match status" value="1"/>
</dbReference>
<dbReference type="GO" id="GO:0005886">
    <property type="term" value="C:plasma membrane"/>
    <property type="evidence" value="ECO:0007669"/>
    <property type="project" value="TreeGrafter"/>
</dbReference>
<dbReference type="PROSITE" id="PS00154">
    <property type="entry name" value="ATPASE_E1_E2"/>
    <property type="match status" value="1"/>
</dbReference>
<dbReference type="GO" id="GO:0005524">
    <property type="term" value="F:ATP binding"/>
    <property type="evidence" value="ECO:0007669"/>
    <property type="project" value="UniProtKB-UniRule"/>
</dbReference>
<dbReference type="OrthoDB" id="377733at2759"/>
<sequence>MGWFGGRGGPAVATEAHRHIPLGTSLETEEHLAGHYRGNYASTTKYTLLTYLPKALFEQYRRVANIFFTLMAALSLTPFSPLRPWTCWTPLVIVVGVSMIKEAREDYKRYKQDREVNERPTCVLDRKSGKFVTVPWKALRVGDIVQVCRDQYLPADLVLLTTSSDEGTCYIETMNLDGETNLKIKAAPEETRCLEACDLAGLNAVIDCEGPNSRLYQFTGNLRLRPPLPPTVVAAMEAARAMAAAAAAAEGGGGGAELKPKAGEQQEEGAGPGWGRAAAKSLVANGMEAHAEVLRSTASTTARPGEGGRWNLRASVRRRASARAEPPQEYVASLAASALVLRGCSLRNTECIYGVVIYAGHDTKIFMNSTEAPSKRSYIERTVDRIILLFFFVLLLWCLISAVYHAWWTNTHFKRHWYMRPDAVDAASDPDSPAQTGAVNFFVALLLYSYLVPVSLYVSIEMVKVFQAMVLIARDRDMYHAETDTPALARTSNLNEELGMVAAVMTDKTGTLTRNVMEFFKCSIAGVAYGAGITEIERSNALRKGQVLDDRERPEAARYRERFFNFYDERLMGEAWYSAKDPATIEMFFRLLAVCHTVIPDGPTDVKSIKYEAESPDEAALVVAAKAFGFFFYKRTNTTITVRERTPCGTNDVEYEVLNILEFNSTRKRMSVVVKEKANDKIIIFCKGADTVIYERLDPNYAPNEDAKAATTRDMEDFGASGLRTLCLSYAEVDRDWYTNWAKEWDAGKKSLDDREAKLAEAAEKIERNLRLLGCTAIEDKLQEGVPACIKQLALAGIRIWVLTGDKMETAINIGFACSLLTEEMRQHTVTASSPRVEELEKAGRRQEAEALAAELVAKQLDKIDLELRQAAEAAGSKVGGGGGAGSKHGGGAGPGTGGGMGGDAVEAALIIDGKALSFALSKDLAPGFLRIGLRCKAVVCCRVSPLQKAQVTGLVRSTGSITLAIGDGANDVGMIQRAHIGVGISGQEGMQAVMSADFAIAQFRFLLPLLLVHGQYSYKRISRMINFFFYKNMLFAITLFTYSAFTTFSGSYIYNDTSMTLFNVVFTSATPLLVGMFDRPLGKRAMLRYPQLYRQGIANRDFNTPTILGWMCSALLQSGIILVFSLVGCRGTTASADHGIPWSMAEVGVVMFTAIVLTIHLHLSMVEEAWTWLHHLAIWGSVALWYLYLLAFAYFPVSWSLEMWHLFGDIVAPNAQFWLYSLIIPAAALLPDLAFRAFKRLLWPSDEDIIREMQKAERAANIGSSHHAGGAAGGVGATSEHHALQKHKGGGGLMMMASLGSGSNRVAPEPLLSPPRGRQGNGVKSSAAIAVAEGGPGNRSNTVTAVIATGGAAAGAGAQDGGKAKGARGRRSSATREDGIEELDVADVADDVAAPQPASVAPRHSAAGALVGARSSREGTPNGFRLVSNKGPAGAAVQPAGGGATHATSRVGPSPFAAAPPPPPHGTTGASGGPDELLLLSEDGGGIDDAAGGVGRGESPLLGSFAPSPTRGLAAPTVGPSGIAGRSRTVGLPTVSSATSLASAAAGGGVPSGSGQHSQQHHHTHVPHGALASSISTPVLGEDAGRNSSWTGRGATGVGTAAGAGTGLSATASPRTQAAAARSQAAAMGSRGGGGGGGDPNASMSGGRMVLGQPSGQTGDGSGVREVSALSRASSASAQG</sequence>
<feature type="binding site" evidence="13">
    <location>
        <position position="949"/>
    </location>
    <ligand>
        <name>ATP</name>
        <dbReference type="ChEBI" id="CHEBI:30616"/>
    </ligand>
</feature>
<accession>A0A835WT92</accession>
<feature type="region of interest" description="Disordered" evidence="16">
    <location>
        <begin position="1354"/>
        <end position="1477"/>
    </location>
</feature>
<dbReference type="Pfam" id="PF16212">
    <property type="entry name" value="PhoLip_ATPase_C"/>
    <property type="match status" value="1"/>
</dbReference>
<feature type="transmembrane region" description="Helical" evidence="15">
    <location>
        <begin position="1177"/>
        <end position="1198"/>
    </location>
</feature>
<reference evidence="19" key="1">
    <citation type="journal article" date="2020" name="bioRxiv">
        <title>Comparative genomics of Chlamydomonas.</title>
        <authorList>
            <person name="Craig R.J."/>
            <person name="Hasan A.R."/>
            <person name="Ness R.W."/>
            <person name="Keightley P.D."/>
        </authorList>
    </citation>
    <scope>NUCLEOTIDE SEQUENCE</scope>
    <source>
        <strain evidence="19">CCAP 11/173</strain>
    </source>
</reference>
<protein>
    <recommendedName>
        <fullName evidence="15">Phospholipid-transporting ATPase</fullName>
        <ecNumber evidence="15">7.6.2.1</ecNumber>
    </recommendedName>
</protein>
<feature type="binding site" evidence="13">
    <location>
        <position position="972"/>
    </location>
    <ligand>
        <name>ATP</name>
        <dbReference type="ChEBI" id="CHEBI:30616"/>
    </ligand>
</feature>
<evidence type="ECO:0000256" key="16">
    <source>
        <dbReference type="SAM" id="MobiDB-lite"/>
    </source>
</evidence>
<evidence type="ECO:0000256" key="10">
    <source>
        <dbReference type="ARBA" id="ARBA00023136"/>
    </source>
</evidence>
<dbReference type="SUPFAM" id="SSF81653">
    <property type="entry name" value="Calcium ATPase, transduction domain A"/>
    <property type="match status" value="1"/>
</dbReference>
<dbReference type="SUPFAM" id="SSF81665">
    <property type="entry name" value="Calcium ATPase, transmembrane domain M"/>
    <property type="match status" value="1"/>
</dbReference>
<evidence type="ECO:0000256" key="3">
    <source>
        <dbReference type="ARBA" id="ARBA00022692"/>
    </source>
</evidence>
<keyword evidence="4 14" id="KW-0479">Metal-binding</keyword>
<feature type="transmembrane region" description="Helical" evidence="15">
    <location>
        <begin position="1061"/>
        <end position="1079"/>
    </location>
</feature>
<dbReference type="InterPro" id="IPR032631">
    <property type="entry name" value="P-type_ATPase_N"/>
</dbReference>
<feature type="region of interest" description="Disordered" evidence="16">
    <location>
        <begin position="1505"/>
        <end position="1527"/>
    </location>
</feature>
<evidence type="ECO:0000256" key="7">
    <source>
        <dbReference type="ARBA" id="ARBA00022842"/>
    </source>
</evidence>
<dbReference type="InterPro" id="IPR001757">
    <property type="entry name" value="P_typ_ATPase"/>
</dbReference>
<dbReference type="PANTHER" id="PTHR24092">
    <property type="entry name" value="PROBABLE PHOSPHOLIPID-TRANSPORTING ATPASE"/>
    <property type="match status" value="1"/>
</dbReference>
<feature type="region of interest" description="Disordered" evidence="16">
    <location>
        <begin position="1307"/>
        <end position="1326"/>
    </location>
</feature>
<evidence type="ECO:0000256" key="5">
    <source>
        <dbReference type="ARBA" id="ARBA00022741"/>
    </source>
</evidence>
<keyword evidence="9 15" id="KW-1133">Transmembrane helix</keyword>
<feature type="compositionally biased region" description="Gly residues" evidence="16">
    <location>
        <begin position="1595"/>
        <end position="1607"/>
    </location>
</feature>
<dbReference type="InterPro" id="IPR023299">
    <property type="entry name" value="ATPase_P-typ_cyto_dom_N"/>
</dbReference>
<dbReference type="InterPro" id="IPR008250">
    <property type="entry name" value="ATPase_P-typ_transduc_dom_A_sf"/>
</dbReference>
<evidence type="ECO:0000256" key="14">
    <source>
        <dbReference type="PIRSR" id="PIRSR606539-3"/>
    </source>
</evidence>
<dbReference type="GO" id="GO:0016887">
    <property type="term" value="F:ATP hydrolysis activity"/>
    <property type="evidence" value="ECO:0007669"/>
    <property type="project" value="InterPro"/>
</dbReference>
<dbReference type="NCBIfam" id="TIGR01652">
    <property type="entry name" value="ATPase-Plipid"/>
    <property type="match status" value="1"/>
</dbReference>
<dbReference type="InterPro" id="IPR044492">
    <property type="entry name" value="P_typ_ATPase_HD_dom"/>
</dbReference>
<feature type="region of interest" description="Disordered" evidence="16">
    <location>
        <begin position="876"/>
        <end position="899"/>
    </location>
</feature>
<dbReference type="GO" id="GO:0045332">
    <property type="term" value="P:phospholipid translocation"/>
    <property type="evidence" value="ECO:0007669"/>
    <property type="project" value="TreeGrafter"/>
</dbReference>
<keyword evidence="10 15" id="KW-0472">Membrane</keyword>
<evidence type="ECO:0000313" key="19">
    <source>
        <dbReference type="EMBL" id="KAG2453310.1"/>
    </source>
</evidence>
<feature type="domain" description="P-type ATPase C-terminal" evidence="18">
    <location>
        <begin position="994"/>
        <end position="1246"/>
    </location>
</feature>
<keyword evidence="20" id="KW-1185">Reference proteome</keyword>
<dbReference type="InterPro" id="IPR006539">
    <property type="entry name" value="P-type_ATPase_IV"/>
</dbReference>
<feature type="binding site" evidence="14">
    <location>
        <position position="968"/>
    </location>
    <ligand>
        <name>Mg(2+)</name>
        <dbReference type="ChEBI" id="CHEBI:18420"/>
    </ligand>
</feature>
<feature type="transmembrane region" description="Helical" evidence="15">
    <location>
        <begin position="386"/>
        <end position="407"/>
    </location>
</feature>
<evidence type="ECO:0000256" key="6">
    <source>
        <dbReference type="ARBA" id="ARBA00022840"/>
    </source>
</evidence>
<evidence type="ECO:0000256" key="2">
    <source>
        <dbReference type="ARBA" id="ARBA00008109"/>
    </source>
</evidence>
<evidence type="ECO:0000259" key="18">
    <source>
        <dbReference type="Pfam" id="PF16212"/>
    </source>
</evidence>
<feature type="binding site" evidence="13">
    <location>
        <position position="687"/>
    </location>
    <ligand>
        <name>ATP</name>
        <dbReference type="ChEBI" id="CHEBI:30616"/>
    </ligand>
</feature>
<dbReference type="GO" id="GO:0000287">
    <property type="term" value="F:magnesium ion binding"/>
    <property type="evidence" value="ECO:0007669"/>
    <property type="project" value="UniProtKB-UniRule"/>
</dbReference>
<feature type="binding site" evidence="14">
    <location>
        <position position="507"/>
    </location>
    <ligand>
        <name>Mg(2+)</name>
        <dbReference type="ChEBI" id="CHEBI:18420"/>
    </ligand>
</feature>
<evidence type="ECO:0000313" key="20">
    <source>
        <dbReference type="Proteomes" id="UP000613740"/>
    </source>
</evidence>